<reference evidence="3 4" key="1">
    <citation type="submission" date="2020-04" db="EMBL/GenBank/DDBJ databases">
        <title>Pseudoalteromonas caenipelagi sp. nov., isolated from a tidal flat.</title>
        <authorList>
            <person name="Park S."/>
            <person name="Yoon J.-H."/>
        </authorList>
    </citation>
    <scope>NUCLEOTIDE SEQUENCE [LARGE SCALE GENOMIC DNA]</scope>
    <source>
        <strain evidence="3 4">JBTF-M23</strain>
    </source>
</reference>
<dbReference type="InterPro" id="IPR014833">
    <property type="entry name" value="TnsA_N"/>
</dbReference>
<evidence type="ECO:0000313" key="4">
    <source>
        <dbReference type="Proteomes" id="UP000586305"/>
    </source>
</evidence>
<keyword evidence="3" id="KW-0378">Hydrolase</keyword>
<dbReference type="InterPro" id="IPR011856">
    <property type="entry name" value="tRNA_endonuc-like_dom_sf"/>
</dbReference>
<name>A0A849VIL7_9GAMM</name>
<gene>
    <name evidence="3" type="ORF">HG263_14150</name>
</gene>
<dbReference type="EMBL" id="JABBPG010000006">
    <property type="protein sequence ID" value="NOU51674.1"/>
    <property type="molecule type" value="Genomic_DNA"/>
</dbReference>
<sequence>MARGRRLASIEDFNRSLKNKYGIGTQEAYKPWLRIQDVNSKGKKSTAFGRKIKRYHHFLSGIESEFFYIAEFSDSVIDIREQFPLLPLTLSQKVASAIGVPHPIVTGTDVPNIMTTDFLLTRQCAGNTSFHAISVKPDEKLTQRISEKLDIERVIWELLGVKFSFFTGNEVTKAQAANIKWATSPFRSGAVGITQADIEIALGTLSKGKYLLSQLCSELNLSLKGRDVDGLYVLRYLIAEKYINVDLDYSIVTSNTIEILSLAQSQSRSLYGA</sequence>
<dbReference type="Pfam" id="PF08721">
    <property type="entry name" value="Tn7_Tnp_TnsA_C"/>
    <property type="match status" value="1"/>
</dbReference>
<evidence type="ECO:0000259" key="1">
    <source>
        <dbReference type="Pfam" id="PF08721"/>
    </source>
</evidence>
<dbReference type="InterPro" id="IPR014832">
    <property type="entry name" value="TnsA_C"/>
</dbReference>
<protein>
    <submittedName>
        <fullName evidence="3">Heteromeric transposase endonuclease subunit TnsA</fullName>
    </submittedName>
</protein>
<dbReference type="InterPro" id="IPR011335">
    <property type="entry name" value="Restrct_endonuc-II-like"/>
</dbReference>
<feature type="domain" description="TnsA endonuclease N-terminal" evidence="2">
    <location>
        <begin position="73"/>
        <end position="167"/>
    </location>
</feature>
<dbReference type="Gene3D" id="3.40.1350.10">
    <property type="match status" value="1"/>
</dbReference>
<feature type="domain" description="TnsA endonuclease C-terminal" evidence="1">
    <location>
        <begin position="170"/>
        <end position="247"/>
    </location>
</feature>
<keyword evidence="4" id="KW-1185">Reference proteome</keyword>
<keyword evidence="3" id="KW-0540">Nuclease</keyword>
<dbReference type="AlphaFoldDB" id="A0A849VIL7"/>
<accession>A0A849VIL7</accession>
<evidence type="ECO:0000259" key="2">
    <source>
        <dbReference type="Pfam" id="PF08722"/>
    </source>
</evidence>
<proteinExistence type="predicted"/>
<keyword evidence="3" id="KW-0255">Endonuclease</keyword>
<dbReference type="Gene3D" id="1.10.10.10">
    <property type="entry name" value="Winged helix-like DNA-binding domain superfamily/Winged helix DNA-binding domain"/>
    <property type="match status" value="1"/>
</dbReference>
<dbReference type="Proteomes" id="UP000586305">
    <property type="component" value="Unassembled WGS sequence"/>
</dbReference>
<dbReference type="CDD" id="cd22362">
    <property type="entry name" value="TnsA_endonuclease-like"/>
    <property type="match status" value="1"/>
</dbReference>
<organism evidence="3 4">
    <name type="scientific">Pseudoalteromonas caenipelagi</name>
    <dbReference type="NCBI Taxonomy" id="2726988"/>
    <lineage>
        <taxon>Bacteria</taxon>
        <taxon>Pseudomonadati</taxon>
        <taxon>Pseudomonadota</taxon>
        <taxon>Gammaproteobacteria</taxon>
        <taxon>Alteromonadales</taxon>
        <taxon>Pseudoalteromonadaceae</taxon>
        <taxon>Pseudoalteromonas</taxon>
    </lineage>
</organism>
<dbReference type="GO" id="GO:0003676">
    <property type="term" value="F:nucleic acid binding"/>
    <property type="evidence" value="ECO:0007669"/>
    <property type="project" value="InterPro"/>
</dbReference>
<dbReference type="RefSeq" id="WP_171626738.1">
    <property type="nucleotide sequence ID" value="NZ_JABBPG010000006.1"/>
</dbReference>
<dbReference type="Pfam" id="PF08722">
    <property type="entry name" value="Tn7_TnsA-like_N"/>
    <property type="match status" value="1"/>
</dbReference>
<dbReference type="GO" id="GO:0004519">
    <property type="term" value="F:endonuclease activity"/>
    <property type="evidence" value="ECO:0007669"/>
    <property type="project" value="UniProtKB-KW"/>
</dbReference>
<evidence type="ECO:0000313" key="3">
    <source>
        <dbReference type="EMBL" id="NOU51674.1"/>
    </source>
</evidence>
<comment type="caution">
    <text evidence="3">The sequence shown here is derived from an EMBL/GenBank/DDBJ whole genome shotgun (WGS) entry which is preliminary data.</text>
</comment>
<dbReference type="SUPFAM" id="SSF52980">
    <property type="entry name" value="Restriction endonuclease-like"/>
    <property type="match status" value="1"/>
</dbReference>
<dbReference type="InterPro" id="IPR036388">
    <property type="entry name" value="WH-like_DNA-bd_sf"/>
</dbReference>